<evidence type="ECO:0000313" key="3">
    <source>
        <dbReference type="Proteomes" id="UP000257109"/>
    </source>
</evidence>
<organism evidence="2 3">
    <name type="scientific">Mucuna pruriens</name>
    <name type="common">Velvet bean</name>
    <name type="synonym">Dolichos pruriens</name>
    <dbReference type="NCBI Taxonomy" id="157652"/>
    <lineage>
        <taxon>Eukaryota</taxon>
        <taxon>Viridiplantae</taxon>
        <taxon>Streptophyta</taxon>
        <taxon>Embryophyta</taxon>
        <taxon>Tracheophyta</taxon>
        <taxon>Spermatophyta</taxon>
        <taxon>Magnoliopsida</taxon>
        <taxon>eudicotyledons</taxon>
        <taxon>Gunneridae</taxon>
        <taxon>Pentapetalae</taxon>
        <taxon>rosids</taxon>
        <taxon>fabids</taxon>
        <taxon>Fabales</taxon>
        <taxon>Fabaceae</taxon>
        <taxon>Papilionoideae</taxon>
        <taxon>50 kb inversion clade</taxon>
        <taxon>NPAAA clade</taxon>
        <taxon>indigoferoid/millettioid clade</taxon>
        <taxon>Phaseoleae</taxon>
        <taxon>Mucuna</taxon>
    </lineage>
</organism>
<dbReference type="EMBL" id="QJKJ01007961">
    <property type="protein sequence ID" value="RDX81328.1"/>
    <property type="molecule type" value="Genomic_DNA"/>
</dbReference>
<feature type="region of interest" description="Disordered" evidence="1">
    <location>
        <begin position="30"/>
        <end position="77"/>
    </location>
</feature>
<protein>
    <submittedName>
        <fullName evidence="2">Uncharacterized protein</fullName>
    </submittedName>
</protein>
<sequence length="117" mass="13954">MEECRVLKSQIEKLIQDGYLGHFVKRRENEKQTTRELLARDRRQDRDREQNRSESRRKSQSRSRGRTPPPLHQGTIATIVGRGPWQKCWPHPKKYSIGVGYSRKTSQEARFAYHIHR</sequence>
<gene>
    <name evidence="2" type="ORF">CR513_38021</name>
</gene>
<comment type="caution">
    <text evidence="2">The sequence shown here is derived from an EMBL/GenBank/DDBJ whole genome shotgun (WGS) entry which is preliminary data.</text>
</comment>
<dbReference type="Proteomes" id="UP000257109">
    <property type="component" value="Unassembled WGS sequence"/>
</dbReference>
<keyword evidence="3" id="KW-1185">Reference proteome</keyword>
<evidence type="ECO:0000256" key="1">
    <source>
        <dbReference type="SAM" id="MobiDB-lite"/>
    </source>
</evidence>
<reference evidence="2" key="1">
    <citation type="submission" date="2018-05" db="EMBL/GenBank/DDBJ databases">
        <title>Draft genome of Mucuna pruriens seed.</title>
        <authorList>
            <person name="Nnadi N.E."/>
            <person name="Vos R."/>
            <person name="Hasami M.H."/>
            <person name="Devisetty U.K."/>
            <person name="Aguiy J.C."/>
        </authorList>
    </citation>
    <scope>NUCLEOTIDE SEQUENCE [LARGE SCALE GENOMIC DNA]</scope>
    <source>
        <strain evidence="2">JCA_2017</strain>
    </source>
</reference>
<dbReference type="AlphaFoldDB" id="A0A371FSP3"/>
<feature type="compositionally biased region" description="Basic and acidic residues" evidence="1">
    <location>
        <begin position="30"/>
        <end position="57"/>
    </location>
</feature>
<name>A0A371FSP3_MUCPR</name>
<accession>A0A371FSP3</accession>
<evidence type="ECO:0000313" key="2">
    <source>
        <dbReference type="EMBL" id="RDX81328.1"/>
    </source>
</evidence>
<feature type="non-terminal residue" evidence="2">
    <location>
        <position position="1"/>
    </location>
</feature>
<proteinExistence type="predicted"/>